<keyword evidence="3" id="KW-1185">Reference proteome</keyword>
<evidence type="ECO:0000259" key="1">
    <source>
        <dbReference type="Pfam" id="PF01636"/>
    </source>
</evidence>
<dbReference type="GO" id="GO:0016740">
    <property type="term" value="F:transferase activity"/>
    <property type="evidence" value="ECO:0007669"/>
    <property type="project" value="UniProtKB-KW"/>
</dbReference>
<comment type="caution">
    <text evidence="2">The sequence shown here is derived from an EMBL/GenBank/DDBJ whole genome shotgun (WGS) entry which is preliminary data.</text>
</comment>
<dbReference type="CDD" id="cd05155">
    <property type="entry name" value="APH_ChoK_like_1"/>
    <property type="match status" value="1"/>
</dbReference>
<dbReference type="STRING" id="1184609.KILIM_033_00360"/>
<dbReference type="Gene3D" id="3.30.200.20">
    <property type="entry name" value="Phosphorylase Kinase, domain 1"/>
    <property type="match status" value="1"/>
</dbReference>
<evidence type="ECO:0000313" key="3">
    <source>
        <dbReference type="Proteomes" id="UP000008366"/>
    </source>
</evidence>
<accession>K6WQU6</accession>
<sequence>MNHAAPNSSALVHELLAEQHPDLAGLPVEPVARGWDNELYRVGDEWALRLPHREQAVPLLLNELMWLPRLAPRLPLPTPVPVRRGEPGCGHPWPWSVVPWLPGRSALLDPPTDPAQAARTLGGFFAALHRPAPGDAPTNPSRGGPLHGRLPMLHERLELSRQGRNAGLEHLAVGETAVDLSEVEALVAACCLAPRWSAPPVWIHGDPHAHNILVDAGRISAVIDFGDLTSGDPATDLGELHSLIPPEHLPDFAAAYGVPLSDPLWLRAAGWAIYLGVAILGGPDATIRPMGRTLLDRGLAQARRLR</sequence>
<dbReference type="Gene3D" id="3.90.1200.10">
    <property type="match status" value="1"/>
</dbReference>
<proteinExistence type="predicted"/>
<gene>
    <name evidence="2" type="ORF">KILIM_033_00360</name>
</gene>
<dbReference type="PANTHER" id="PTHR21310">
    <property type="entry name" value="AMINOGLYCOSIDE PHOSPHOTRANSFERASE-RELATED-RELATED"/>
    <property type="match status" value="1"/>
</dbReference>
<name>K6WQU6_9MICO</name>
<dbReference type="InterPro" id="IPR051678">
    <property type="entry name" value="AGP_Transferase"/>
</dbReference>
<dbReference type="Proteomes" id="UP000008366">
    <property type="component" value="Unassembled WGS sequence"/>
</dbReference>
<dbReference type="eggNOG" id="COG3173">
    <property type="taxonomic scope" value="Bacteria"/>
</dbReference>
<keyword evidence="2" id="KW-0808">Transferase</keyword>
<protein>
    <submittedName>
        <fullName evidence="2">Putative phosphotransferase</fullName>
    </submittedName>
</protein>
<dbReference type="InterPro" id="IPR011009">
    <property type="entry name" value="Kinase-like_dom_sf"/>
</dbReference>
<organism evidence="2 3">
    <name type="scientific">Kineosphaera limosa NBRC 100340</name>
    <dbReference type="NCBI Taxonomy" id="1184609"/>
    <lineage>
        <taxon>Bacteria</taxon>
        <taxon>Bacillati</taxon>
        <taxon>Actinomycetota</taxon>
        <taxon>Actinomycetes</taxon>
        <taxon>Micrococcales</taxon>
        <taxon>Dermatophilaceae</taxon>
        <taxon>Kineosphaera</taxon>
    </lineage>
</organism>
<feature type="domain" description="Aminoglycoside phosphotransferase" evidence="1">
    <location>
        <begin position="28"/>
        <end position="270"/>
    </location>
</feature>
<dbReference type="OrthoDB" id="9797603at2"/>
<dbReference type="AlphaFoldDB" id="K6WQU6"/>
<dbReference type="InterPro" id="IPR002575">
    <property type="entry name" value="Aminoglycoside_PTrfase"/>
</dbReference>
<dbReference type="SUPFAM" id="SSF56112">
    <property type="entry name" value="Protein kinase-like (PK-like)"/>
    <property type="match status" value="1"/>
</dbReference>
<evidence type="ECO:0000313" key="2">
    <source>
        <dbReference type="EMBL" id="GAB96216.1"/>
    </source>
</evidence>
<dbReference type="RefSeq" id="WP_006592748.1">
    <property type="nucleotide sequence ID" value="NZ_BAHD01000033.1"/>
</dbReference>
<dbReference type="EMBL" id="BAHD01000033">
    <property type="protein sequence ID" value="GAB96216.1"/>
    <property type="molecule type" value="Genomic_DNA"/>
</dbReference>
<reference evidence="2 3" key="1">
    <citation type="submission" date="2012-08" db="EMBL/GenBank/DDBJ databases">
        <title>Whole genome shotgun sequence of Kineosphaera limosa NBRC 100340.</title>
        <authorList>
            <person name="Yoshida I."/>
            <person name="Isaki S."/>
            <person name="Hosoyama A."/>
            <person name="Tsuchikane K."/>
            <person name="Katsumata H."/>
            <person name="Ando Y."/>
            <person name="Ohji S."/>
            <person name="Hamada M."/>
            <person name="Tamura T."/>
            <person name="Yamazoe A."/>
            <person name="Yamazaki S."/>
            <person name="Fujita N."/>
        </authorList>
    </citation>
    <scope>NUCLEOTIDE SEQUENCE [LARGE SCALE GENOMIC DNA]</scope>
    <source>
        <strain evidence="2 3">NBRC 100340</strain>
    </source>
</reference>
<dbReference type="PANTHER" id="PTHR21310:SF42">
    <property type="entry name" value="BIFUNCTIONAL AAC_APH"/>
    <property type="match status" value="1"/>
</dbReference>
<dbReference type="Pfam" id="PF01636">
    <property type="entry name" value="APH"/>
    <property type="match status" value="1"/>
</dbReference>